<dbReference type="AlphaFoldDB" id="D3PYD6"/>
<dbReference type="Proteomes" id="UP000000844">
    <property type="component" value="Chromosome"/>
</dbReference>
<dbReference type="PANTHER" id="PTHR43289">
    <property type="entry name" value="MITOGEN-ACTIVATED PROTEIN KINASE KINASE KINASE 20-RELATED"/>
    <property type="match status" value="1"/>
</dbReference>
<dbReference type="eggNOG" id="COG2815">
    <property type="taxonomic scope" value="Bacteria"/>
</dbReference>
<sequence length="584" mass="61835">MYPGLSLGDRYTLEDLIGTSTGGSVWTGHDTVLDRPVRIKVLGIALSAEESNRARFRQSTLEVTTLQVPGVIDVFDCVEHFDDEQILECQIAERVDGIPLSRILNERSLGTEGTLSLVATAAWVLNEAHEAGARHLNLKPTNLIVTPDGSVTITDFAYLPTAPTHPYAAPEQRRGESAGIPADVYSLGAIAYECVTGGPPTSDATLPDDTAPAIAAFIGRALSPTPAHRFGSAAILATECEQILHTSDVLDALLARSEPETESEAAAPEPVVEPEPKPEPLAATAKLPKRTALASAVEPPPEPDPEPLVAAVPEPVVEPDPEPEPLVAAEGLRPWDVEPEPGPPPVTVTMEWRDPKPRPIDPEPELLDPDEDPRLRDPKPRVRESAVPSHSHARKAKPRRKRLVLLAVVALAVVAATALTVTTLLPQSAATSAADDYDPGTDDSTESTTLSPSESKEDHDRGKSDDPTSDDFTGTSSSSSDKPSSPSPTKSSSSDDSPDPPQKVKVPNVVGDDKAAAISELKDADLQYNVIKSGEGDFECPIFDQSPDAGTSVVKGTTVDIELKLADNAEGCDDGGDEEPATKP</sequence>
<comment type="catalytic activity">
    <reaction evidence="5">
        <text>L-threonyl-[protein] + ATP = O-phospho-L-threonyl-[protein] + ADP + H(+)</text>
        <dbReference type="Rhea" id="RHEA:46608"/>
        <dbReference type="Rhea" id="RHEA-COMP:11060"/>
        <dbReference type="Rhea" id="RHEA-COMP:11605"/>
        <dbReference type="ChEBI" id="CHEBI:15378"/>
        <dbReference type="ChEBI" id="CHEBI:30013"/>
        <dbReference type="ChEBI" id="CHEBI:30616"/>
        <dbReference type="ChEBI" id="CHEBI:61977"/>
        <dbReference type="ChEBI" id="CHEBI:456216"/>
        <dbReference type="EC" id="2.7.11.1"/>
    </reaction>
</comment>
<feature type="compositionally biased region" description="Basic and acidic residues" evidence="7">
    <location>
        <begin position="351"/>
        <end position="361"/>
    </location>
</feature>
<dbReference type="Pfam" id="PF00069">
    <property type="entry name" value="Pkinase"/>
    <property type="match status" value="1"/>
</dbReference>
<dbReference type="InterPro" id="IPR005543">
    <property type="entry name" value="PASTA_dom"/>
</dbReference>
<keyword evidence="8" id="KW-0812">Transmembrane</keyword>
<feature type="compositionally biased region" description="Acidic residues" evidence="7">
    <location>
        <begin position="435"/>
        <end position="445"/>
    </location>
</feature>
<dbReference type="HOGENOM" id="CLU_469211_0_0_11"/>
<dbReference type="CDD" id="cd14014">
    <property type="entry name" value="STKc_PknB_like"/>
    <property type="match status" value="1"/>
</dbReference>
<dbReference type="Gene3D" id="3.30.200.20">
    <property type="entry name" value="Phosphorylase Kinase, domain 1"/>
    <property type="match status" value="1"/>
</dbReference>
<dbReference type="PROSITE" id="PS51178">
    <property type="entry name" value="PASTA"/>
    <property type="match status" value="1"/>
</dbReference>
<dbReference type="PANTHER" id="PTHR43289:SF30">
    <property type="entry name" value="NON-SPECIFIC SERINE_THREONINE PROTEIN KINASE"/>
    <property type="match status" value="1"/>
</dbReference>
<evidence type="ECO:0000259" key="9">
    <source>
        <dbReference type="PROSITE" id="PS50011"/>
    </source>
</evidence>
<keyword evidence="8" id="KW-1133">Transmembrane helix</keyword>
<feature type="compositionally biased region" description="Basic and acidic residues" evidence="7">
    <location>
        <begin position="372"/>
        <end position="384"/>
    </location>
</feature>
<dbReference type="RefSeq" id="WP_013017074.1">
    <property type="nucleotide sequence ID" value="NC_013947.1"/>
</dbReference>
<keyword evidence="11" id="KW-0723">Serine/threonine-protein kinase</keyword>
<dbReference type="KEGG" id="sna:Snas_1807"/>
<dbReference type="Gene3D" id="1.10.510.10">
    <property type="entry name" value="Transferase(Phosphotransferase) domain 1"/>
    <property type="match status" value="1"/>
</dbReference>
<evidence type="ECO:0000256" key="5">
    <source>
        <dbReference type="ARBA" id="ARBA00047899"/>
    </source>
</evidence>
<evidence type="ECO:0000259" key="10">
    <source>
        <dbReference type="PROSITE" id="PS51178"/>
    </source>
</evidence>
<evidence type="ECO:0000256" key="4">
    <source>
        <dbReference type="ARBA" id="ARBA00022840"/>
    </source>
</evidence>
<comment type="catalytic activity">
    <reaction evidence="6">
        <text>L-seryl-[protein] + ATP = O-phospho-L-seryl-[protein] + ADP + H(+)</text>
        <dbReference type="Rhea" id="RHEA:17989"/>
        <dbReference type="Rhea" id="RHEA-COMP:9863"/>
        <dbReference type="Rhea" id="RHEA-COMP:11604"/>
        <dbReference type="ChEBI" id="CHEBI:15378"/>
        <dbReference type="ChEBI" id="CHEBI:29999"/>
        <dbReference type="ChEBI" id="CHEBI:30616"/>
        <dbReference type="ChEBI" id="CHEBI:83421"/>
        <dbReference type="ChEBI" id="CHEBI:456216"/>
        <dbReference type="EC" id="2.7.11.1"/>
    </reaction>
</comment>
<dbReference type="Gene3D" id="3.30.10.20">
    <property type="match status" value="1"/>
</dbReference>
<dbReference type="SUPFAM" id="SSF54184">
    <property type="entry name" value="Penicillin-binding protein 2x (pbp-2x), c-terminal domain"/>
    <property type="match status" value="1"/>
</dbReference>
<organism evidence="11 12">
    <name type="scientific">Stackebrandtia nassauensis (strain DSM 44728 / CIP 108903 / NRRL B-16338 / NBRC 102104 / LLR-40K-21)</name>
    <dbReference type="NCBI Taxonomy" id="446470"/>
    <lineage>
        <taxon>Bacteria</taxon>
        <taxon>Bacillati</taxon>
        <taxon>Actinomycetota</taxon>
        <taxon>Actinomycetes</taxon>
        <taxon>Glycomycetales</taxon>
        <taxon>Glycomycetaceae</taxon>
        <taxon>Stackebrandtia</taxon>
    </lineage>
</organism>
<keyword evidence="12" id="KW-1185">Reference proteome</keyword>
<reference evidence="11 12" key="1">
    <citation type="journal article" date="2009" name="Stand. Genomic Sci.">
        <title>Complete genome sequence of Stackebrandtia nassauensis type strain (LLR-40K-21).</title>
        <authorList>
            <person name="Munk C."/>
            <person name="Lapidus A."/>
            <person name="Copeland A."/>
            <person name="Jando M."/>
            <person name="Mayilraj S."/>
            <person name="Glavina Del Rio T."/>
            <person name="Nolan M."/>
            <person name="Chen F."/>
            <person name="Lucas S."/>
            <person name="Tice H."/>
            <person name="Cheng J.F."/>
            <person name="Han C."/>
            <person name="Detter J.C."/>
            <person name="Bruce D."/>
            <person name="Goodwin L."/>
            <person name="Chain P."/>
            <person name="Pitluck S."/>
            <person name="Goker M."/>
            <person name="Ovchinikova G."/>
            <person name="Pati A."/>
            <person name="Ivanova N."/>
            <person name="Mavromatis K."/>
            <person name="Chen A."/>
            <person name="Palaniappan K."/>
            <person name="Land M."/>
            <person name="Hauser L."/>
            <person name="Chang Y.J."/>
            <person name="Jeffries C.D."/>
            <person name="Bristow J."/>
            <person name="Eisen J.A."/>
            <person name="Markowitz V."/>
            <person name="Hugenholtz P."/>
            <person name="Kyrpides N.C."/>
            <person name="Klenk H.P."/>
        </authorList>
    </citation>
    <scope>NUCLEOTIDE SEQUENCE [LARGE SCALE GENOMIC DNA]</scope>
    <source>
        <strain evidence="12">DSM 44728 / CIP 108903 / NRRL B-16338 / NBRC 102104 / LLR-40K-21</strain>
    </source>
</reference>
<feature type="transmembrane region" description="Helical" evidence="8">
    <location>
        <begin position="403"/>
        <end position="425"/>
    </location>
</feature>
<feature type="compositionally biased region" description="Basic and acidic residues" evidence="7">
    <location>
        <begin position="454"/>
        <end position="466"/>
    </location>
</feature>
<evidence type="ECO:0000256" key="2">
    <source>
        <dbReference type="ARBA" id="ARBA00022741"/>
    </source>
</evidence>
<dbReference type="eggNOG" id="COG0515">
    <property type="taxonomic scope" value="Bacteria"/>
</dbReference>
<evidence type="ECO:0000313" key="12">
    <source>
        <dbReference type="Proteomes" id="UP000000844"/>
    </source>
</evidence>
<keyword evidence="1" id="KW-0808">Transferase</keyword>
<dbReference type="InterPro" id="IPR000719">
    <property type="entry name" value="Prot_kinase_dom"/>
</dbReference>
<dbReference type="SMART" id="SM00220">
    <property type="entry name" value="S_TKc"/>
    <property type="match status" value="1"/>
</dbReference>
<evidence type="ECO:0000256" key="1">
    <source>
        <dbReference type="ARBA" id="ARBA00022679"/>
    </source>
</evidence>
<dbReference type="OrthoDB" id="9779541at2"/>
<dbReference type="CDD" id="cd06577">
    <property type="entry name" value="PASTA_pknB"/>
    <property type="match status" value="1"/>
</dbReference>
<dbReference type="InterPro" id="IPR011009">
    <property type="entry name" value="Kinase-like_dom_sf"/>
</dbReference>
<name>D3PYD6_STANL</name>
<gene>
    <name evidence="11" type="ordered locus">Snas_1807</name>
</gene>
<keyword evidence="3 11" id="KW-0418">Kinase</keyword>
<dbReference type="SUPFAM" id="SSF56112">
    <property type="entry name" value="Protein kinase-like (PK-like)"/>
    <property type="match status" value="1"/>
</dbReference>
<dbReference type="Pfam" id="PF03793">
    <property type="entry name" value="PASTA"/>
    <property type="match status" value="1"/>
</dbReference>
<dbReference type="STRING" id="446470.Snas_1807"/>
<feature type="domain" description="PASTA" evidence="10">
    <location>
        <begin position="500"/>
        <end position="565"/>
    </location>
</feature>
<dbReference type="PROSITE" id="PS50011">
    <property type="entry name" value="PROTEIN_KINASE_DOM"/>
    <property type="match status" value="1"/>
</dbReference>
<feature type="compositionally biased region" description="Basic residues" evidence="7">
    <location>
        <begin position="391"/>
        <end position="401"/>
    </location>
</feature>
<dbReference type="SMART" id="SM00740">
    <property type="entry name" value="PASTA"/>
    <property type="match status" value="1"/>
</dbReference>
<accession>D3PYD6</accession>
<evidence type="ECO:0000256" key="8">
    <source>
        <dbReference type="SAM" id="Phobius"/>
    </source>
</evidence>
<feature type="region of interest" description="Disordered" evidence="7">
    <location>
        <begin position="315"/>
        <end position="401"/>
    </location>
</feature>
<dbReference type="GO" id="GO:0005524">
    <property type="term" value="F:ATP binding"/>
    <property type="evidence" value="ECO:0007669"/>
    <property type="project" value="UniProtKB-KW"/>
</dbReference>
<feature type="compositionally biased region" description="Acidic residues" evidence="7">
    <location>
        <begin position="362"/>
        <end position="371"/>
    </location>
</feature>
<evidence type="ECO:0000256" key="7">
    <source>
        <dbReference type="SAM" id="MobiDB-lite"/>
    </source>
</evidence>
<protein>
    <submittedName>
        <fullName evidence="11">Serine/threonine protein kinase with PASTA sensor(S)</fullName>
    </submittedName>
</protein>
<feature type="region of interest" description="Disordered" evidence="7">
    <location>
        <begin position="420"/>
        <end position="511"/>
    </location>
</feature>
<proteinExistence type="predicted"/>
<keyword evidence="8" id="KW-0472">Membrane</keyword>
<evidence type="ECO:0000313" key="11">
    <source>
        <dbReference type="EMBL" id="ADD41503.1"/>
    </source>
</evidence>
<keyword evidence="2" id="KW-0547">Nucleotide-binding</keyword>
<dbReference type="EMBL" id="CP001778">
    <property type="protein sequence ID" value="ADD41503.1"/>
    <property type="molecule type" value="Genomic_DNA"/>
</dbReference>
<evidence type="ECO:0000256" key="3">
    <source>
        <dbReference type="ARBA" id="ARBA00022777"/>
    </source>
</evidence>
<feature type="domain" description="Protein kinase" evidence="9">
    <location>
        <begin position="11"/>
        <end position="282"/>
    </location>
</feature>
<dbReference type="GO" id="GO:0004674">
    <property type="term" value="F:protein serine/threonine kinase activity"/>
    <property type="evidence" value="ECO:0007669"/>
    <property type="project" value="UniProtKB-KW"/>
</dbReference>
<feature type="compositionally biased region" description="Low complexity" evidence="7">
    <location>
        <begin position="470"/>
        <end position="495"/>
    </location>
</feature>
<keyword evidence="4" id="KW-0067">ATP-binding</keyword>
<feature type="region of interest" description="Disordered" evidence="7">
    <location>
        <begin position="256"/>
        <end position="279"/>
    </location>
</feature>
<evidence type="ECO:0000256" key="6">
    <source>
        <dbReference type="ARBA" id="ARBA00048679"/>
    </source>
</evidence>